<feature type="non-terminal residue" evidence="1">
    <location>
        <position position="1"/>
    </location>
</feature>
<evidence type="ECO:0000313" key="1">
    <source>
        <dbReference type="EMBL" id="MFB8894205.1"/>
    </source>
</evidence>
<dbReference type="EMBL" id="JBHLHV010000014">
    <property type="protein sequence ID" value="MFB8894205.1"/>
    <property type="molecule type" value="Genomic_DNA"/>
</dbReference>
<feature type="non-terminal residue" evidence="1">
    <location>
        <position position="93"/>
    </location>
</feature>
<accession>A0ABV5EW53</accession>
<comment type="caution">
    <text evidence="1">The sequence shown here is derived from an EMBL/GenBank/DDBJ whole genome shotgun (WGS) entry which is preliminary data.</text>
</comment>
<sequence length="93" mass="10806">IKVTNDELGIPLMAFLKGLYPTYSNYLESLQEIHNLKEITFDSLVNKFVEREKDFGKKIAPQSCEEVVRLAHREKNFSQYSSKGRGGRRGRER</sequence>
<dbReference type="Proteomes" id="UP001589643">
    <property type="component" value="Unassembled WGS sequence"/>
</dbReference>
<organism evidence="1 2">
    <name type="scientific">Microbacterium plantarum</name>
    <dbReference type="NCBI Taxonomy" id="1816425"/>
    <lineage>
        <taxon>Bacteria</taxon>
        <taxon>Bacillati</taxon>
        <taxon>Actinomycetota</taxon>
        <taxon>Actinomycetes</taxon>
        <taxon>Micrococcales</taxon>
        <taxon>Microbacteriaceae</taxon>
        <taxon>Microbacterium</taxon>
    </lineage>
</organism>
<protein>
    <submittedName>
        <fullName evidence="1">Uncharacterized protein</fullName>
    </submittedName>
</protein>
<keyword evidence="2" id="KW-1185">Reference proteome</keyword>
<reference evidence="1 2" key="1">
    <citation type="submission" date="2024-08" db="EMBL/GenBank/DDBJ databases">
        <title>Heavy metals resistant antinobacteria isolated from wastewater.</title>
        <authorList>
            <person name="Roman Ponce B."/>
            <person name="Blanco Mercado M.A."/>
            <person name="Avila Aldana I.N."/>
            <person name="Morales Arrieta S."/>
        </authorList>
    </citation>
    <scope>NUCLEOTIDE SEQUENCE [LARGE SCALE GENOMIC DNA]</scope>
    <source>
        <strain evidence="2">sma-1</strain>
    </source>
</reference>
<name>A0ABV5EW53_9MICO</name>
<dbReference type="RefSeq" id="WP_378720108.1">
    <property type="nucleotide sequence ID" value="NZ_JBHLHV010000014.1"/>
</dbReference>
<evidence type="ECO:0000313" key="2">
    <source>
        <dbReference type="Proteomes" id="UP001589643"/>
    </source>
</evidence>
<gene>
    <name evidence="1" type="ORF">AB7P39_15260</name>
</gene>
<proteinExistence type="predicted"/>